<proteinExistence type="predicted"/>
<geneLocation type="mitochondrion" evidence="2"/>
<sequence>MRKLQVVGVTLDPGTYCNVIDPRLPHQDGAPLIRLYRKKSNQNPYCYLPCYLHPLLAFRFWVAGSAGKVSTFGQDNGHALSPYTALFFLIVILCIGSVSYLVATLSVPPLYYSVHVDRENLPSRRVGSSEIPALPAGRSGTDSRWARPVEIFEKPGRMVRWPLLLSEFEIKYVRRKAIKGQSLEVAPHWSLSFAFDGAASERGCGAGIVLTSLEKRLYAYSIAASDSDNKEEAVSGARVSTGTLSRDIYSVQSSGALFPVSPLSVVDLRALVLSLRSSVLKLKGKRIKERGPSLNGRAYLLKKEVFVQKALGLLVSEKKRASGSDLLRRTLPGMKE</sequence>
<keyword evidence="1" id="KW-1133">Transmembrane helix</keyword>
<feature type="transmembrane region" description="Helical" evidence="1">
    <location>
        <begin position="83"/>
        <end position="103"/>
    </location>
</feature>
<evidence type="ECO:0000256" key="1">
    <source>
        <dbReference type="SAM" id="Phobius"/>
    </source>
</evidence>
<protein>
    <submittedName>
        <fullName evidence="2">Uncharacterized protein</fullName>
    </submittedName>
</protein>
<organism evidence="2">
    <name type="scientific">Populus alba</name>
    <name type="common">White poplar</name>
    <dbReference type="NCBI Taxonomy" id="43335"/>
    <lineage>
        <taxon>Eukaryota</taxon>
        <taxon>Viridiplantae</taxon>
        <taxon>Streptophyta</taxon>
        <taxon>Embryophyta</taxon>
        <taxon>Tracheophyta</taxon>
        <taxon>Spermatophyta</taxon>
        <taxon>Magnoliopsida</taxon>
        <taxon>eudicotyledons</taxon>
        <taxon>Gunneridae</taxon>
        <taxon>Pentapetalae</taxon>
        <taxon>rosids</taxon>
        <taxon>fabids</taxon>
        <taxon>Malpighiales</taxon>
        <taxon>Salicaceae</taxon>
        <taxon>Saliceae</taxon>
        <taxon>Populus</taxon>
    </lineage>
</organism>
<accession>A0A4U5PYH4</accession>
<dbReference type="AlphaFoldDB" id="A0A4U5PYH4"/>
<dbReference type="EMBL" id="RCHU01000534">
    <property type="protein sequence ID" value="TKS02663.1"/>
    <property type="molecule type" value="Genomic_DNA"/>
</dbReference>
<name>A0A4U5PYH4_POPAL</name>
<keyword evidence="1" id="KW-0812">Transmembrane</keyword>
<gene>
    <name evidence="2" type="ORF">D5086_0000160640</name>
</gene>
<comment type="caution">
    <text evidence="2">The sequence shown here is derived from an EMBL/GenBank/DDBJ whole genome shotgun (WGS) entry which is preliminary data.</text>
</comment>
<reference evidence="2" key="1">
    <citation type="submission" date="2018-10" db="EMBL/GenBank/DDBJ databases">
        <title>Population genomic analysis revealed the cold adaptation of white poplar.</title>
        <authorList>
            <person name="Liu Y.-J."/>
        </authorList>
    </citation>
    <scope>NUCLEOTIDE SEQUENCE [LARGE SCALE GENOMIC DNA]</scope>
    <source>
        <strain evidence="2">PAL-ZL1</strain>
    </source>
</reference>
<evidence type="ECO:0000313" key="2">
    <source>
        <dbReference type="EMBL" id="TKS02663.1"/>
    </source>
</evidence>
<keyword evidence="2" id="KW-0496">Mitochondrion</keyword>
<feature type="transmembrane region" description="Helical" evidence="1">
    <location>
        <begin position="44"/>
        <end position="63"/>
    </location>
</feature>
<keyword evidence="1" id="KW-0472">Membrane</keyword>